<dbReference type="Proteomes" id="UP001258017">
    <property type="component" value="Unassembled WGS sequence"/>
</dbReference>
<comment type="caution">
    <text evidence="1">The sequence shown here is derived from an EMBL/GenBank/DDBJ whole genome shotgun (WGS) entry which is preliminary data.</text>
</comment>
<evidence type="ECO:0000313" key="2">
    <source>
        <dbReference type="Proteomes" id="UP001258017"/>
    </source>
</evidence>
<dbReference type="AlphaFoldDB" id="A0AAD9RIK8"/>
<evidence type="ECO:0000313" key="1">
    <source>
        <dbReference type="EMBL" id="KAK2579908.1"/>
    </source>
</evidence>
<dbReference type="EMBL" id="JAIFRP010000073">
    <property type="protein sequence ID" value="KAK2579908.1"/>
    <property type="molecule type" value="Genomic_DNA"/>
</dbReference>
<keyword evidence="2" id="KW-1185">Reference proteome</keyword>
<sequence>MTFKASFGRFLSRSLTLSLWHSFFSRLLLQPTNPLFPSRYRLKHGACSCSPLKYTHVDIAGHLPQPHHVPYSGNPVVALSYCYLIQGKCLTVRNDLPFEMQYVCEVDCKPVCIPPCQPCTVPCEPAPCVPCATCPTDPCCQPACQPCTPCAPCAPCQPCQPCQPCAPCPEAVTVLEPMCQPNIQRRGLNTCCS</sequence>
<accession>A0AAD9RIK8</accession>
<protein>
    <submittedName>
        <fullName evidence="1">Uncharacterized protein</fullName>
    </submittedName>
</protein>
<proteinExistence type="predicted"/>
<name>A0AAD9RIK8_9HYME</name>
<reference evidence="1" key="2">
    <citation type="journal article" date="2023" name="Commun. Biol.">
        <title>Intrasexual cuticular hydrocarbon dimorphism in a wasp sheds light on hydrocarbon biosynthesis genes in Hymenoptera.</title>
        <authorList>
            <person name="Moris V.C."/>
            <person name="Podsiadlowski L."/>
            <person name="Martin S."/>
            <person name="Oeyen J.P."/>
            <person name="Donath A."/>
            <person name="Petersen M."/>
            <person name="Wilbrandt J."/>
            <person name="Misof B."/>
            <person name="Liedtke D."/>
            <person name="Thamm M."/>
            <person name="Scheiner R."/>
            <person name="Schmitt T."/>
            <person name="Niehuis O."/>
        </authorList>
    </citation>
    <scope>NUCLEOTIDE SEQUENCE</scope>
    <source>
        <strain evidence="1">GBR_01_08_01A</strain>
    </source>
</reference>
<organism evidence="1 2">
    <name type="scientific">Odynerus spinipes</name>
    <dbReference type="NCBI Taxonomy" id="1348599"/>
    <lineage>
        <taxon>Eukaryota</taxon>
        <taxon>Metazoa</taxon>
        <taxon>Ecdysozoa</taxon>
        <taxon>Arthropoda</taxon>
        <taxon>Hexapoda</taxon>
        <taxon>Insecta</taxon>
        <taxon>Pterygota</taxon>
        <taxon>Neoptera</taxon>
        <taxon>Endopterygota</taxon>
        <taxon>Hymenoptera</taxon>
        <taxon>Apocrita</taxon>
        <taxon>Aculeata</taxon>
        <taxon>Vespoidea</taxon>
        <taxon>Vespidae</taxon>
        <taxon>Eumeninae</taxon>
        <taxon>Odynerus</taxon>
    </lineage>
</organism>
<reference evidence="1" key="1">
    <citation type="submission" date="2021-08" db="EMBL/GenBank/DDBJ databases">
        <authorList>
            <person name="Misof B."/>
            <person name="Oliver O."/>
            <person name="Podsiadlowski L."/>
            <person name="Donath A."/>
            <person name="Peters R."/>
            <person name="Mayer C."/>
            <person name="Rust J."/>
            <person name="Gunkel S."/>
            <person name="Lesny P."/>
            <person name="Martin S."/>
            <person name="Oeyen J.P."/>
            <person name="Petersen M."/>
            <person name="Panagiotis P."/>
            <person name="Wilbrandt J."/>
            <person name="Tanja T."/>
        </authorList>
    </citation>
    <scope>NUCLEOTIDE SEQUENCE</scope>
    <source>
        <strain evidence="1">GBR_01_08_01A</strain>
        <tissue evidence="1">Thorax + abdomen</tissue>
    </source>
</reference>
<gene>
    <name evidence="1" type="ORF">KPH14_007588</name>
</gene>